<comment type="similarity">
    <text evidence="1 6 7">Belongs to the peptidase S8 family.</text>
</comment>
<keyword evidence="3 6" id="KW-0378">Hydrolase</keyword>
<evidence type="ECO:0000256" key="6">
    <source>
        <dbReference type="PROSITE-ProRule" id="PRU01240"/>
    </source>
</evidence>
<proteinExistence type="inferred from homology"/>
<dbReference type="Pfam" id="PF00082">
    <property type="entry name" value="Peptidase_S8"/>
    <property type="match status" value="1"/>
</dbReference>
<dbReference type="InterPro" id="IPR000209">
    <property type="entry name" value="Peptidase_S8/S53_dom"/>
</dbReference>
<evidence type="ECO:0000313" key="10">
    <source>
        <dbReference type="EMBL" id="ABG05840.1"/>
    </source>
</evidence>
<dbReference type="RefSeq" id="WP_011565849.1">
    <property type="nucleotide sequence ID" value="NC_008148.1"/>
</dbReference>
<feature type="domain" description="Peptidase S8/S53" evidence="9">
    <location>
        <begin position="144"/>
        <end position="431"/>
    </location>
</feature>
<feature type="active site" description="Charge relay system" evidence="5 6">
    <location>
        <position position="201"/>
    </location>
</feature>
<feature type="chain" id="PRO_5004187646" evidence="8">
    <location>
        <begin position="35"/>
        <end position="453"/>
    </location>
</feature>
<evidence type="ECO:0000256" key="1">
    <source>
        <dbReference type="ARBA" id="ARBA00011073"/>
    </source>
</evidence>
<dbReference type="HOGENOM" id="CLU_011263_15_5_11"/>
<feature type="active site" description="Charge relay system" evidence="5 6">
    <location>
        <position position="153"/>
    </location>
</feature>
<dbReference type="PRINTS" id="PR00723">
    <property type="entry name" value="SUBTILISIN"/>
</dbReference>
<feature type="signal peptide" evidence="8">
    <location>
        <begin position="1"/>
        <end position="34"/>
    </location>
</feature>
<protein>
    <submittedName>
        <fullName evidence="10">Peptidase S8 and S53, subtilisin, kexin, sedolisin</fullName>
    </submittedName>
</protein>
<evidence type="ECO:0000256" key="3">
    <source>
        <dbReference type="ARBA" id="ARBA00022801"/>
    </source>
</evidence>
<sequence>MSFVRSAPVRGALACLLVCAAALLATLASGGAGAREAGSTARLGPELQERLRDAGGEPLRAILTFEERPAAEQLRAVRRSGVAMHNFEVLPMVAVEGSAEQIRDLLSLRGLRSVWADRRLEYLLHESVPLIGADRVWRRLGYRGAGVGVAILDSGIDGTHPDVEYPRRTVQNVKITGVPDGGSGLVTYIENLPNTDTTSGHGTHVAGIVGADGSASRGYYRGVAPRADLVGIGAGDALFILYALEGFDYALANQKRYDIRVISNSWGTSGEFDPDDPVNVASRLAHDRGITVVFAAGNEGPEEDTLNPYAVAPWVIGVAAGEKDGRTLAGFSSRGRPGSRLYAPDITAPGVAIVSTRASTGATINALDAPEDALTVPPQYLPYYTTASGTSMAAPHVSGVVALMEQANPALGPDRIKRILEETASEMPYPRWMAGAGYLDAYAAVRRAESLRR</sequence>
<dbReference type="AlphaFoldDB" id="Q1ARY8"/>
<dbReference type="GO" id="GO:0006508">
    <property type="term" value="P:proteolysis"/>
    <property type="evidence" value="ECO:0007669"/>
    <property type="project" value="UniProtKB-KW"/>
</dbReference>
<keyword evidence="2 6" id="KW-0645">Protease</keyword>
<keyword evidence="11" id="KW-1185">Reference proteome</keyword>
<reference evidence="10 11" key="1">
    <citation type="submission" date="2006-06" db="EMBL/GenBank/DDBJ databases">
        <title>Complete sequence of Rubrobacter xylanophilus DSM 9941.</title>
        <authorList>
            <consortium name="US DOE Joint Genome Institute"/>
            <person name="Copeland A."/>
            <person name="Lucas S."/>
            <person name="Lapidus A."/>
            <person name="Barry K."/>
            <person name="Detter J.C."/>
            <person name="Glavina del Rio T."/>
            <person name="Hammon N."/>
            <person name="Israni S."/>
            <person name="Dalin E."/>
            <person name="Tice H."/>
            <person name="Pitluck S."/>
            <person name="Munk A.C."/>
            <person name="Brettin T."/>
            <person name="Bruce D."/>
            <person name="Han C."/>
            <person name="Tapia R."/>
            <person name="Gilna P."/>
            <person name="Schmutz J."/>
            <person name="Larimer F."/>
            <person name="Land M."/>
            <person name="Hauser L."/>
            <person name="Kyrpides N."/>
            <person name="Lykidis A."/>
            <person name="da Costa M.S."/>
            <person name="Rainey F.A."/>
            <person name="Empadinhas N."/>
            <person name="Jolivet E."/>
            <person name="Battista J.R."/>
            <person name="Richardson P."/>
        </authorList>
    </citation>
    <scope>NUCLEOTIDE SEQUENCE [LARGE SCALE GENOMIC DNA]</scope>
    <source>
        <strain evidence="11">DSM 9941 / NBRC 16129 / PRD-1</strain>
    </source>
</reference>
<accession>Q1ARY8</accession>
<dbReference type="PANTHER" id="PTHR43806">
    <property type="entry name" value="PEPTIDASE S8"/>
    <property type="match status" value="1"/>
</dbReference>
<evidence type="ECO:0000256" key="4">
    <source>
        <dbReference type="ARBA" id="ARBA00022825"/>
    </source>
</evidence>
<dbReference type="EMBL" id="CP000386">
    <property type="protein sequence ID" value="ABG05840.1"/>
    <property type="molecule type" value="Genomic_DNA"/>
</dbReference>
<feature type="active site" description="Charge relay system" evidence="5 6">
    <location>
        <position position="391"/>
    </location>
</feature>
<dbReference type="MEROPS" id="S08.032"/>
<dbReference type="InterPro" id="IPR022398">
    <property type="entry name" value="Peptidase_S8_His-AS"/>
</dbReference>
<dbReference type="PROSITE" id="PS00136">
    <property type="entry name" value="SUBTILASE_ASP"/>
    <property type="match status" value="1"/>
</dbReference>
<evidence type="ECO:0000256" key="2">
    <source>
        <dbReference type="ARBA" id="ARBA00022670"/>
    </source>
</evidence>
<gene>
    <name evidence="10" type="ordered locus">Rxyl_2930</name>
</gene>
<dbReference type="OrthoDB" id="614750at2"/>
<dbReference type="PROSITE" id="PS51892">
    <property type="entry name" value="SUBTILASE"/>
    <property type="match status" value="1"/>
</dbReference>
<evidence type="ECO:0000256" key="5">
    <source>
        <dbReference type="PIRSR" id="PIRSR615500-1"/>
    </source>
</evidence>
<dbReference type="InterPro" id="IPR015500">
    <property type="entry name" value="Peptidase_S8_subtilisin-rel"/>
</dbReference>
<evidence type="ECO:0000313" key="11">
    <source>
        <dbReference type="Proteomes" id="UP000006637"/>
    </source>
</evidence>
<dbReference type="InterPro" id="IPR023827">
    <property type="entry name" value="Peptidase_S8_Asp-AS"/>
</dbReference>
<dbReference type="PROSITE" id="PS00137">
    <property type="entry name" value="SUBTILASE_HIS"/>
    <property type="match status" value="1"/>
</dbReference>
<dbReference type="GO" id="GO:0004252">
    <property type="term" value="F:serine-type endopeptidase activity"/>
    <property type="evidence" value="ECO:0007669"/>
    <property type="project" value="UniProtKB-UniRule"/>
</dbReference>
<dbReference type="InterPro" id="IPR023828">
    <property type="entry name" value="Peptidase_S8_Ser-AS"/>
</dbReference>
<name>Q1ARY8_RUBXD</name>
<dbReference type="Proteomes" id="UP000006637">
    <property type="component" value="Chromosome"/>
</dbReference>
<dbReference type="KEGG" id="rxy:Rxyl_2930"/>
<dbReference type="STRING" id="266117.Rxyl_2930"/>
<dbReference type="PANTHER" id="PTHR43806:SF11">
    <property type="entry name" value="CEREVISIN-RELATED"/>
    <property type="match status" value="1"/>
</dbReference>
<dbReference type="PROSITE" id="PS00138">
    <property type="entry name" value="SUBTILASE_SER"/>
    <property type="match status" value="1"/>
</dbReference>
<keyword evidence="8" id="KW-0732">Signal</keyword>
<dbReference type="PhylomeDB" id="Q1ARY8"/>
<dbReference type="InterPro" id="IPR036852">
    <property type="entry name" value="Peptidase_S8/S53_dom_sf"/>
</dbReference>
<organism evidence="10 11">
    <name type="scientific">Rubrobacter xylanophilus (strain DSM 9941 / JCM 11954 / NBRC 16129 / PRD-1)</name>
    <dbReference type="NCBI Taxonomy" id="266117"/>
    <lineage>
        <taxon>Bacteria</taxon>
        <taxon>Bacillati</taxon>
        <taxon>Actinomycetota</taxon>
        <taxon>Rubrobacteria</taxon>
        <taxon>Rubrobacterales</taxon>
        <taxon>Rubrobacteraceae</taxon>
        <taxon>Rubrobacter</taxon>
    </lineage>
</organism>
<evidence type="ECO:0000259" key="9">
    <source>
        <dbReference type="Pfam" id="PF00082"/>
    </source>
</evidence>
<dbReference type="eggNOG" id="COG1404">
    <property type="taxonomic scope" value="Bacteria"/>
</dbReference>
<evidence type="ECO:0000256" key="7">
    <source>
        <dbReference type="RuleBase" id="RU003355"/>
    </source>
</evidence>
<keyword evidence="4 6" id="KW-0720">Serine protease</keyword>
<dbReference type="InterPro" id="IPR050131">
    <property type="entry name" value="Peptidase_S8_subtilisin-like"/>
</dbReference>
<evidence type="ECO:0000256" key="8">
    <source>
        <dbReference type="SAM" id="SignalP"/>
    </source>
</evidence>
<dbReference type="SUPFAM" id="SSF52743">
    <property type="entry name" value="Subtilisin-like"/>
    <property type="match status" value="1"/>
</dbReference>
<dbReference type="Gene3D" id="3.40.50.200">
    <property type="entry name" value="Peptidase S8/S53 domain"/>
    <property type="match status" value="1"/>
</dbReference>